<comment type="caution">
    <text evidence="4">The sequence shown here is derived from an EMBL/GenBank/DDBJ whole genome shotgun (WGS) entry which is preliminary data.</text>
</comment>
<evidence type="ECO:0000313" key="5">
    <source>
        <dbReference type="Proteomes" id="UP001529510"/>
    </source>
</evidence>
<dbReference type="Gene3D" id="2.60.120.260">
    <property type="entry name" value="Galactose-binding domain-like"/>
    <property type="match status" value="1"/>
</dbReference>
<evidence type="ECO:0000259" key="3">
    <source>
        <dbReference type="PROSITE" id="PS51117"/>
    </source>
</evidence>
<feature type="domain" description="Laminin N-terminal" evidence="3">
    <location>
        <begin position="1"/>
        <end position="71"/>
    </location>
</feature>
<accession>A0ABD0N1I0</accession>
<sequence length="71" mass="8136">VAYIIIKAANSPRPGNWILERSLDGYYAISDTECLTRYNITPRLGPPTYKRDDEVICTSYYSRLVPLEHGE</sequence>
<dbReference type="AlphaFoldDB" id="A0ABD0N1I0"/>
<keyword evidence="1" id="KW-1015">Disulfide bond</keyword>
<dbReference type="InterPro" id="IPR008211">
    <property type="entry name" value="Laminin_N"/>
</dbReference>
<dbReference type="Pfam" id="PF00055">
    <property type="entry name" value="Laminin_N"/>
    <property type="match status" value="1"/>
</dbReference>
<dbReference type="PANTHER" id="PTHR10574:SF409">
    <property type="entry name" value="LAMININ SUBUNIT ALPHA-1"/>
    <property type="match status" value="1"/>
</dbReference>
<evidence type="ECO:0000256" key="2">
    <source>
        <dbReference type="ARBA" id="ARBA00023292"/>
    </source>
</evidence>
<keyword evidence="2" id="KW-0424">Laminin EGF-like domain</keyword>
<proteinExistence type="predicted"/>
<protein>
    <recommendedName>
        <fullName evidence="3">Laminin N-terminal domain-containing protein</fullName>
    </recommendedName>
</protein>
<dbReference type="PROSITE" id="PS51117">
    <property type="entry name" value="LAMININ_NTER"/>
    <property type="match status" value="1"/>
</dbReference>
<evidence type="ECO:0000313" key="4">
    <source>
        <dbReference type="EMBL" id="KAL0156032.1"/>
    </source>
</evidence>
<dbReference type="InterPro" id="IPR050440">
    <property type="entry name" value="Laminin/Netrin_ECM"/>
</dbReference>
<reference evidence="4 5" key="1">
    <citation type="submission" date="2024-05" db="EMBL/GenBank/DDBJ databases">
        <title>Genome sequencing and assembly of Indian major carp, Cirrhinus mrigala (Hamilton, 1822).</title>
        <authorList>
            <person name="Mohindra V."/>
            <person name="Chowdhury L.M."/>
            <person name="Lal K."/>
            <person name="Jena J.K."/>
        </authorList>
    </citation>
    <scope>NUCLEOTIDE SEQUENCE [LARGE SCALE GENOMIC DNA]</scope>
    <source>
        <strain evidence="4">CM1030</strain>
        <tissue evidence="4">Blood</tissue>
    </source>
</reference>
<dbReference type="PANTHER" id="PTHR10574">
    <property type="entry name" value="NETRIN/LAMININ-RELATED"/>
    <property type="match status" value="1"/>
</dbReference>
<dbReference type="EMBL" id="JAMKFB020000024">
    <property type="protein sequence ID" value="KAL0156032.1"/>
    <property type="molecule type" value="Genomic_DNA"/>
</dbReference>
<organism evidence="4 5">
    <name type="scientific">Cirrhinus mrigala</name>
    <name type="common">Mrigala</name>
    <dbReference type="NCBI Taxonomy" id="683832"/>
    <lineage>
        <taxon>Eukaryota</taxon>
        <taxon>Metazoa</taxon>
        <taxon>Chordata</taxon>
        <taxon>Craniata</taxon>
        <taxon>Vertebrata</taxon>
        <taxon>Euteleostomi</taxon>
        <taxon>Actinopterygii</taxon>
        <taxon>Neopterygii</taxon>
        <taxon>Teleostei</taxon>
        <taxon>Ostariophysi</taxon>
        <taxon>Cypriniformes</taxon>
        <taxon>Cyprinidae</taxon>
        <taxon>Labeoninae</taxon>
        <taxon>Labeonini</taxon>
        <taxon>Cirrhinus</taxon>
    </lineage>
</organism>
<dbReference type="Proteomes" id="UP001529510">
    <property type="component" value="Unassembled WGS sequence"/>
</dbReference>
<feature type="non-terminal residue" evidence="4">
    <location>
        <position position="71"/>
    </location>
</feature>
<gene>
    <name evidence="4" type="ORF">M9458_047278</name>
</gene>
<feature type="non-terminal residue" evidence="4">
    <location>
        <position position="1"/>
    </location>
</feature>
<evidence type="ECO:0000256" key="1">
    <source>
        <dbReference type="ARBA" id="ARBA00023157"/>
    </source>
</evidence>
<keyword evidence="5" id="KW-1185">Reference proteome</keyword>
<name>A0ABD0N1I0_CIRMR</name>